<dbReference type="Gene3D" id="2.60.40.1260">
    <property type="entry name" value="Lamin Tail domain"/>
    <property type="match status" value="2"/>
</dbReference>
<protein>
    <submittedName>
        <fullName evidence="5">Lamin tail domain-containing protein</fullName>
    </submittedName>
</protein>
<feature type="chain" id="PRO_5045681189" evidence="3">
    <location>
        <begin position="40"/>
        <end position="927"/>
    </location>
</feature>
<feature type="region of interest" description="Disordered" evidence="1">
    <location>
        <begin position="756"/>
        <end position="812"/>
    </location>
</feature>
<proteinExistence type="predicted"/>
<comment type="caution">
    <text evidence="5">The sequence shown here is derived from an EMBL/GenBank/DDBJ whole genome shotgun (WGS) entry which is preliminary data.</text>
</comment>
<feature type="compositionally biased region" description="Low complexity" evidence="1">
    <location>
        <begin position="770"/>
        <end position="783"/>
    </location>
</feature>
<dbReference type="Pfam" id="PF00932">
    <property type="entry name" value="LTD"/>
    <property type="match status" value="3"/>
</dbReference>
<feature type="compositionally biased region" description="Polar residues" evidence="1">
    <location>
        <begin position="799"/>
        <end position="812"/>
    </location>
</feature>
<name>A0ABT1ZIJ5_9MICO</name>
<keyword evidence="3" id="KW-0732">Signal</keyword>
<gene>
    <name evidence="5" type="ORF">NUH29_13300</name>
</gene>
<feature type="domain" description="LTD" evidence="4">
    <location>
        <begin position="156"/>
        <end position="267"/>
    </location>
</feature>
<dbReference type="InterPro" id="IPR001322">
    <property type="entry name" value="Lamin_tail_dom"/>
</dbReference>
<dbReference type="RefSeq" id="WP_258799702.1">
    <property type="nucleotide sequence ID" value="NZ_JANTHX010000008.1"/>
</dbReference>
<evidence type="ECO:0000256" key="1">
    <source>
        <dbReference type="SAM" id="MobiDB-lite"/>
    </source>
</evidence>
<feature type="transmembrane region" description="Helical" evidence="2">
    <location>
        <begin position="898"/>
        <end position="917"/>
    </location>
</feature>
<feature type="domain" description="LTD" evidence="4">
    <location>
        <begin position="33"/>
        <end position="146"/>
    </location>
</feature>
<sequence length="927" mass="93931">MYRRTITPTHARLRALLAACAIATLAASSVGIAAQAAQAAPLPTVVINEVESSDTVAKDWVELKNVGSEPVDVSGWIVKDNNDSRVKAIPADTTIAPGGYFTFTVDEAPNGFGLGSADQARLFLADGTTLVDGTSWTAHATHTWGRCADGTGAFVETTASTPGAANACPDASATLKINEAVSDGGTPGDWIEFVNTGDVPVDAGGLVVRDNDVVNPYTIPAGAWVAAGGYLVLDNGTNFLYGLGKGDSVRLYDTDGTTLLDSTTWPSGTHASPSWGRCPDASGDFAITQSATKGAANDCVPETPVDPEPTTANVVINEVESSGGTPGDWVELKNLDETNSADLSGWRILDGDGSHTAVPFASGTTIESGGYLVIEEAFLGFGLGGADSVNLYSGAVDPSTLVDSTSWSAHASVTWARCPDGTGDFTDSGASTKGLANDCSDSTPEPDPDVEVWPGGTTETAVATDVPFDGDLSGLDYEQPAFGDPILWGVVNGTGTLVKLAPGAGGAWNGADGWGDGKQLAYPDGSIAPDSEGVTVADGGSAGGVYVATERSSAASGVSRPSILRYDVSGTGSTLTATNEWNLSADLTATVGTIGANSGLEGITWIPDAVLTARGFVDESTGLAYDPADYPTHGSGIFFVALEATDDVYAYALDLTGSTATRVATIDTPGAREVDYEPETQLLWAACDEACDGRTATLQIGATGAYEVTHRYARPADAANYANEGFAIAPQSTCASGLKPVFYADDANTDGISLRQGSIRCTELGGGTDPGTDPGTEPGTDPGTTPPTPGEGDLTPGTQNGVTGPGSATSGQRITVTVGGEYGGQTVYGWIFSTPTSLGSAVVSSGGTVTFTIPASLAAGQHRLAVLDADGNVIGWFALGVTAPAALGATGADADGSLALAALLLASGLALVGARALTRRRGADHPS</sequence>
<keyword evidence="2" id="KW-0812">Transmembrane</keyword>
<organism evidence="5 6">
    <name type="scientific">Protaetiibacter mangrovi</name>
    <dbReference type="NCBI Taxonomy" id="2970926"/>
    <lineage>
        <taxon>Bacteria</taxon>
        <taxon>Bacillati</taxon>
        <taxon>Actinomycetota</taxon>
        <taxon>Actinomycetes</taxon>
        <taxon>Micrococcales</taxon>
        <taxon>Microbacteriaceae</taxon>
        <taxon>Protaetiibacter</taxon>
    </lineage>
</organism>
<evidence type="ECO:0000256" key="3">
    <source>
        <dbReference type="SAM" id="SignalP"/>
    </source>
</evidence>
<feature type="domain" description="LTD" evidence="4">
    <location>
        <begin position="301"/>
        <end position="409"/>
    </location>
</feature>
<dbReference type="Proteomes" id="UP001205337">
    <property type="component" value="Unassembled WGS sequence"/>
</dbReference>
<evidence type="ECO:0000259" key="4">
    <source>
        <dbReference type="PROSITE" id="PS51841"/>
    </source>
</evidence>
<feature type="signal peptide" evidence="3">
    <location>
        <begin position="1"/>
        <end position="39"/>
    </location>
</feature>
<keyword evidence="6" id="KW-1185">Reference proteome</keyword>
<evidence type="ECO:0000256" key="2">
    <source>
        <dbReference type="SAM" id="Phobius"/>
    </source>
</evidence>
<reference evidence="5 6" key="1">
    <citation type="submission" date="2022-08" db="EMBL/GenBank/DDBJ databases">
        <authorList>
            <person name="Li F."/>
        </authorList>
    </citation>
    <scope>NUCLEOTIDE SEQUENCE [LARGE SCALE GENOMIC DNA]</scope>
    <source>
        <strain evidence="5 6">10F1B-8-1</strain>
    </source>
</reference>
<evidence type="ECO:0000313" key="5">
    <source>
        <dbReference type="EMBL" id="MCS0500525.1"/>
    </source>
</evidence>
<dbReference type="SUPFAM" id="SSF74853">
    <property type="entry name" value="Lamin A/C globular tail domain"/>
    <property type="match status" value="3"/>
</dbReference>
<accession>A0ABT1ZIJ5</accession>
<keyword evidence="2" id="KW-0472">Membrane</keyword>
<keyword evidence="2" id="KW-1133">Transmembrane helix</keyword>
<dbReference type="PROSITE" id="PS51841">
    <property type="entry name" value="LTD"/>
    <property type="match status" value="3"/>
</dbReference>
<dbReference type="InterPro" id="IPR036415">
    <property type="entry name" value="Lamin_tail_dom_sf"/>
</dbReference>
<evidence type="ECO:0000313" key="6">
    <source>
        <dbReference type="Proteomes" id="UP001205337"/>
    </source>
</evidence>
<dbReference type="EMBL" id="JANTHX010000008">
    <property type="protein sequence ID" value="MCS0500525.1"/>
    <property type="molecule type" value="Genomic_DNA"/>
</dbReference>